<comment type="caution">
    <text evidence="3">The sequence shown here is derived from an EMBL/GenBank/DDBJ whole genome shotgun (WGS) entry which is preliminary data.</text>
</comment>
<reference evidence="3" key="1">
    <citation type="journal article" date="2021" name="Nat. Commun.">
        <title>Genetic determinants of endophytism in the Arabidopsis root mycobiome.</title>
        <authorList>
            <person name="Mesny F."/>
            <person name="Miyauchi S."/>
            <person name="Thiergart T."/>
            <person name="Pickel B."/>
            <person name="Atanasova L."/>
            <person name="Karlsson M."/>
            <person name="Huettel B."/>
            <person name="Barry K.W."/>
            <person name="Haridas S."/>
            <person name="Chen C."/>
            <person name="Bauer D."/>
            <person name="Andreopoulos W."/>
            <person name="Pangilinan J."/>
            <person name="LaButti K."/>
            <person name="Riley R."/>
            <person name="Lipzen A."/>
            <person name="Clum A."/>
            <person name="Drula E."/>
            <person name="Henrissat B."/>
            <person name="Kohler A."/>
            <person name="Grigoriev I.V."/>
            <person name="Martin F.M."/>
            <person name="Hacquard S."/>
        </authorList>
    </citation>
    <scope>NUCLEOTIDE SEQUENCE</scope>
    <source>
        <strain evidence="3">MPI-CAGE-AT-0147</strain>
    </source>
</reference>
<accession>A0A9P9IW31</accession>
<proteinExistence type="predicted"/>
<dbReference type="GO" id="GO:0003959">
    <property type="term" value="F:NADPH dehydrogenase activity"/>
    <property type="evidence" value="ECO:0007669"/>
    <property type="project" value="TreeGrafter"/>
</dbReference>
<dbReference type="FunFam" id="3.20.20.70:FF:000138">
    <property type="entry name" value="NADPH dehydrogenase 1"/>
    <property type="match status" value="1"/>
</dbReference>
<dbReference type="OrthoDB" id="276546at2759"/>
<dbReference type="SUPFAM" id="SSF51395">
    <property type="entry name" value="FMN-linked oxidoreductases"/>
    <property type="match status" value="1"/>
</dbReference>
<dbReference type="EMBL" id="JAGMUV010000014">
    <property type="protein sequence ID" value="KAH7134446.1"/>
    <property type="molecule type" value="Genomic_DNA"/>
</dbReference>
<evidence type="ECO:0000313" key="4">
    <source>
        <dbReference type="Proteomes" id="UP000738349"/>
    </source>
</evidence>
<dbReference type="CDD" id="cd02933">
    <property type="entry name" value="OYE_like_FMN"/>
    <property type="match status" value="1"/>
</dbReference>
<gene>
    <name evidence="3" type="ORF">EDB81DRAFT_803913</name>
</gene>
<keyword evidence="1" id="KW-0285">Flavoprotein</keyword>
<dbReference type="Pfam" id="PF00724">
    <property type="entry name" value="Oxidored_FMN"/>
    <property type="match status" value="1"/>
</dbReference>
<organism evidence="3 4">
    <name type="scientific">Dactylonectria macrodidyma</name>
    <dbReference type="NCBI Taxonomy" id="307937"/>
    <lineage>
        <taxon>Eukaryota</taxon>
        <taxon>Fungi</taxon>
        <taxon>Dikarya</taxon>
        <taxon>Ascomycota</taxon>
        <taxon>Pezizomycotina</taxon>
        <taxon>Sordariomycetes</taxon>
        <taxon>Hypocreomycetidae</taxon>
        <taxon>Hypocreales</taxon>
        <taxon>Nectriaceae</taxon>
        <taxon>Dactylonectria</taxon>
    </lineage>
</organism>
<evidence type="ECO:0000259" key="2">
    <source>
        <dbReference type="Pfam" id="PF00724"/>
    </source>
</evidence>
<dbReference type="InterPro" id="IPR045247">
    <property type="entry name" value="Oye-like"/>
</dbReference>
<evidence type="ECO:0000313" key="3">
    <source>
        <dbReference type="EMBL" id="KAH7134446.1"/>
    </source>
</evidence>
<name>A0A9P9IW31_9HYPO</name>
<dbReference type="Gene3D" id="3.20.20.70">
    <property type="entry name" value="Aldolase class I"/>
    <property type="match status" value="1"/>
</dbReference>
<dbReference type="PANTHER" id="PTHR22893:SF91">
    <property type="entry name" value="NADPH DEHYDROGENASE 2-RELATED"/>
    <property type="match status" value="1"/>
</dbReference>
<protein>
    <recommendedName>
        <fullName evidence="2">NADH:flavin oxidoreductase/NADH oxidase N-terminal domain-containing protein</fullName>
    </recommendedName>
</protein>
<sequence>MYQTKLFQPITLGRVELQHRVAMAPLTRFRADENHVPLPVSVDYYTQRASSPGTFIIAEATHISPRHCGWPHTTGIWNEAQIKGWRNVIDSVHAKGCSIYCQLIAPGRGGHLDGYPLYGPSAVPMEPGAPVPEEMTEDDILNCIEDFKVAARNAMEAGFDGIELHGANGYLIDQFIQDVSNTRTDNWGGTTEGRSRFVVELTKAVAEAIGGDRVGVRLSPWSTFQGMKMEVEAAKEQFSDVIQRLKELNIAYLHLIESRVINHIDTEKTEGLEFAFDIWKNQSPILVAGGFKADIAKTAVDEEYNDHDVLVVFGRYFVSTPDLVYRLRHNIEPNPYDRSTFYTPVQAEGYTDYPFSDEYLQSISSVAYID</sequence>
<dbReference type="PANTHER" id="PTHR22893">
    <property type="entry name" value="NADH OXIDOREDUCTASE-RELATED"/>
    <property type="match status" value="1"/>
</dbReference>
<dbReference type="InterPro" id="IPR013785">
    <property type="entry name" value="Aldolase_TIM"/>
</dbReference>
<feature type="domain" description="NADH:flavin oxidoreductase/NADH oxidase N-terminal" evidence="2">
    <location>
        <begin position="5"/>
        <end position="332"/>
    </location>
</feature>
<dbReference type="GO" id="GO:0010181">
    <property type="term" value="F:FMN binding"/>
    <property type="evidence" value="ECO:0007669"/>
    <property type="project" value="InterPro"/>
</dbReference>
<dbReference type="Proteomes" id="UP000738349">
    <property type="component" value="Unassembled WGS sequence"/>
</dbReference>
<dbReference type="InterPro" id="IPR001155">
    <property type="entry name" value="OxRdtase_FMN_N"/>
</dbReference>
<dbReference type="AlphaFoldDB" id="A0A9P9IW31"/>
<keyword evidence="4" id="KW-1185">Reference proteome</keyword>
<evidence type="ECO:0000256" key="1">
    <source>
        <dbReference type="ARBA" id="ARBA00022630"/>
    </source>
</evidence>